<dbReference type="EMBL" id="KN837146">
    <property type="protein sequence ID" value="KIJ40095.1"/>
    <property type="molecule type" value="Genomic_DNA"/>
</dbReference>
<organism evidence="2 3">
    <name type="scientific">Sphaerobolus stellatus (strain SS14)</name>
    <dbReference type="NCBI Taxonomy" id="990650"/>
    <lineage>
        <taxon>Eukaryota</taxon>
        <taxon>Fungi</taxon>
        <taxon>Dikarya</taxon>
        <taxon>Basidiomycota</taxon>
        <taxon>Agaricomycotina</taxon>
        <taxon>Agaricomycetes</taxon>
        <taxon>Phallomycetidae</taxon>
        <taxon>Geastrales</taxon>
        <taxon>Sphaerobolaceae</taxon>
        <taxon>Sphaerobolus</taxon>
    </lineage>
</organism>
<evidence type="ECO:0000313" key="3">
    <source>
        <dbReference type="Proteomes" id="UP000054279"/>
    </source>
</evidence>
<gene>
    <name evidence="2" type="ORF">M422DRAFT_780798</name>
</gene>
<evidence type="ECO:0000313" key="2">
    <source>
        <dbReference type="EMBL" id="KIJ40095.1"/>
    </source>
</evidence>
<evidence type="ECO:0000256" key="1">
    <source>
        <dbReference type="SAM" id="SignalP"/>
    </source>
</evidence>
<protein>
    <submittedName>
        <fullName evidence="2">Uncharacterized protein</fullName>
    </submittedName>
</protein>
<dbReference type="Proteomes" id="UP000054279">
    <property type="component" value="Unassembled WGS sequence"/>
</dbReference>
<keyword evidence="1" id="KW-0732">Signal</keyword>
<dbReference type="HOGENOM" id="CLU_2307869_0_0_1"/>
<reference evidence="2 3" key="1">
    <citation type="submission" date="2014-06" db="EMBL/GenBank/DDBJ databases">
        <title>Evolutionary Origins and Diversification of the Mycorrhizal Mutualists.</title>
        <authorList>
            <consortium name="DOE Joint Genome Institute"/>
            <consortium name="Mycorrhizal Genomics Consortium"/>
            <person name="Kohler A."/>
            <person name="Kuo A."/>
            <person name="Nagy L.G."/>
            <person name="Floudas D."/>
            <person name="Copeland A."/>
            <person name="Barry K.W."/>
            <person name="Cichocki N."/>
            <person name="Veneault-Fourrey C."/>
            <person name="LaButti K."/>
            <person name="Lindquist E.A."/>
            <person name="Lipzen A."/>
            <person name="Lundell T."/>
            <person name="Morin E."/>
            <person name="Murat C."/>
            <person name="Riley R."/>
            <person name="Ohm R."/>
            <person name="Sun H."/>
            <person name="Tunlid A."/>
            <person name="Henrissat B."/>
            <person name="Grigoriev I.V."/>
            <person name="Hibbett D.S."/>
            <person name="Martin F."/>
        </authorList>
    </citation>
    <scope>NUCLEOTIDE SEQUENCE [LARGE SCALE GENOMIC DNA]</scope>
    <source>
        <strain evidence="2 3">SS14</strain>
    </source>
</reference>
<feature type="chain" id="PRO_5005173197" evidence="1">
    <location>
        <begin position="18"/>
        <end position="100"/>
    </location>
</feature>
<keyword evidence="3" id="KW-1185">Reference proteome</keyword>
<sequence>MALGSATVLSSLSSVLLDTATRLATQLERSTLMVSNLILTQTCGFFLPPNIAGFGALSSSLGAGYGSFGLVLWEQGSSGRRAIALVARWPGAAKPALIPH</sequence>
<feature type="signal peptide" evidence="1">
    <location>
        <begin position="1"/>
        <end position="17"/>
    </location>
</feature>
<name>A0A0C9VPL3_SPHS4</name>
<proteinExistence type="predicted"/>
<accession>A0A0C9VPL3</accession>
<dbReference type="AlphaFoldDB" id="A0A0C9VPL3"/>